<dbReference type="InterPro" id="IPR018060">
    <property type="entry name" value="HTH_AraC"/>
</dbReference>
<dbReference type="Pfam" id="PF12833">
    <property type="entry name" value="HTH_18"/>
    <property type="match status" value="1"/>
</dbReference>
<evidence type="ECO:0000259" key="4">
    <source>
        <dbReference type="PROSITE" id="PS01124"/>
    </source>
</evidence>
<sequence>MPESQIHLIDTVTAKQFLAAPQGCVQLSSTEAGWRSIVVEMHSIPAMELPEHYVQGHRLIVHTGQPINYEWKDNNRWRSKLLHRGEFCLQSHGEINFPRWHGRFEFLAIALDHTFVDRSFQDSGIKEGTGFQEQRATFDPVIADFAQRFKAELISGSYGGVLYGESLALAFALYLLQQHSVYPKKLSRPRDKFSSLQLREIIEYIHANLSEELSLTHLAELLNLSVFHFARLFKNSLGLSPHQYVLQNRVERAKKLITVCDSNLTDIALQVGFYDQTHFGKAFKRTVGVSPKVFAKLRAT</sequence>
<keyword evidence="3" id="KW-0804">Transcription</keyword>
<dbReference type="InterPro" id="IPR020449">
    <property type="entry name" value="Tscrpt_reg_AraC-type_HTH"/>
</dbReference>
<organism evidence="5 6">
    <name type="scientific">Nostoc flagelliforme FACHB-838</name>
    <dbReference type="NCBI Taxonomy" id="2692904"/>
    <lineage>
        <taxon>Bacteria</taxon>
        <taxon>Bacillati</taxon>
        <taxon>Cyanobacteriota</taxon>
        <taxon>Cyanophyceae</taxon>
        <taxon>Nostocales</taxon>
        <taxon>Nostocaceae</taxon>
        <taxon>Nostoc</taxon>
    </lineage>
</organism>
<keyword evidence="2" id="KW-0238">DNA-binding</keyword>
<dbReference type="PROSITE" id="PS00041">
    <property type="entry name" value="HTH_ARAC_FAMILY_1"/>
    <property type="match status" value="1"/>
</dbReference>
<name>A0ABR8DYU6_9NOSO</name>
<comment type="caution">
    <text evidence="5">The sequence shown here is derived from an EMBL/GenBank/DDBJ whole genome shotgun (WGS) entry which is preliminary data.</text>
</comment>
<dbReference type="PRINTS" id="PR00032">
    <property type="entry name" value="HTHARAC"/>
</dbReference>
<dbReference type="PROSITE" id="PS01124">
    <property type="entry name" value="HTH_ARAC_FAMILY_2"/>
    <property type="match status" value="1"/>
</dbReference>
<evidence type="ECO:0000313" key="6">
    <source>
        <dbReference type="Proteomes" id="UP000623440"/>
    </source>
</evidence>
<protein>
    <submittedName>
        <fullName evidence="5">Helix-turn-helix transcriptional regulator</fullName>
    </submittedName>
</protein>
<dbReference type="SMART" id="SM00342">
    <property type="entry name" value="HTH_ARAC"/>
    <property type="match status" value="1"/>
</dbReference>
<dbReference type="Proteomes" id="UP000623440">
    <property type="component" value="Unassembled WGS sequence"/>
</dbReference>
<dbReference type="InterPro" id="IPR050204">
    <property type="entry name" value="AraC_XylS_family_regulators"/>
</dbReference>
<dbReference type="InterPro" id="IPR009057">
    <property type="entry name" value="Homeodomain-like_sf"/>
</dbReference>
<dbReference type="InterPro" id="IPR018062">
    <property type="entry name" value="HTH_AraC-typ_CS"/>
</dbReference>
<evidence type="ECO:0000313" key="5">
    <source>
        <dbReference type="EMBL" id="MBD2534652.1"/>
    </source>
</evidence>
<evidence type="ECO:0000256" key="3">
    <source>
        <dbReference type="ARBA" id="ARBA00023163"/>
    </source>
</evidence>
<dbReference type="PANTHER" id="PTHR46796">
    <property type="entry name" value="HTH-TYPE TRANSCRIPTIONAL ACTIVATOR RHAS-RELATED"/>
    <property type="match status" value="1"/>
</dbReference>
<dbReference type="RefSeq" id="WP_190945369.1">
    <property type="nucleotide sequence ID" value="NZ_JACJSI010000182.1"/>
</dbReference>
<dbReference type="PANTHER" id="PTHR46796:SF6">
    <property type="entry name" value="ARAC SUBFAMILY"/>
    <property type="match status" value="1"/>
</dbReference>
<keyword evidence="1" id="KW-0805">Transcription regulation</keyword>
<dbReference type="SUPFAM" id="SSF46689">
    <property type="entry name" value="Homeodomain-like"/>
    <property type="match status" value="2"/>
</dbReference>
<dbReference type="Gene3D" id="1.10.10.60">
    <property type="entry name" value="Homeodomain-like"/>
    <property type="match status" value="2"/>
</dbReference>
<gene>
    <name evidence="5" type="ORF">H6G97_36325</name>
</gene>
<proteinExistence type="predicted"/>
<evidence type="ECO:0000256" key="1">
    <source>
        <dbReference type="ARBA" id="ARBA00023015"/>
    </source>
</evidence>
<keyword evidence="6" id="KW-1185">Reference proteome</keyword>
<reference evidence="5 6" key="1">
    <citation type="journal article" date="2020" name="ISME J.">
        <title>Comparative genomics reveals insights into cyanobacterial evolution and habitat adaptation.</title>
        <authorList>
            <person name="Chen M.Y."/>
            <person name="Teng W.K."/>
            <person name="Zhao L."/>
            <person name="Hu C.X."/>
            <person name="Zhou Y.K."/>
            <person name="Han B.P."/>
            <person name="Song L.R."/>
            <person name="Shu W.S."/>
        </authorList>
    </citation>
    <scope>NUCLEOTIDE SEQUENCE [LARGE SCALE GENOMIC DNA]</scope>
    <source>
        <strain evidence="5 6">FACHB-838</strain>
    </source>
</reference>
<evidence type="ECO:0000256" key="2">
    <source>
        <dbReference type="ARBA" id="ARBA00023125"/>
    </source>
</evidence>
<dbReference type="EMBL" id="JACJSI010000182">
    <property type="protein sequence ID" value="MBD2534652.1"/>
    <property type="molecule type" value="Genomic_DNA"/>
</dbReference>
<feature type="domain" description="HTH araC/xylS-type" evidence="4">
    <location>
        <begin position="199"/>
        <end position="297"/>
    </location>
</feature>
<accession>A0ABR8DYU6</accession>